<evidence type="ECO:0000313" key="3">
    <source>
        <dbReference type="EMBL" id="KAH3723731.1"/>
    </source>
</evidence>
<dbReference type="AlphaFoldDB" id="A0A9D4HM75"/>
<evidence type="ECO:0000313" key="2">
    <source>
        <dbReference type="EMBL" id="KAH3723668.1"/>
    </source>
</evidence>
<protein>
    <submittedName>
        <fullName evidence="3">Uncharacterized protein</fullName>
    </submittedName>
</protein>
<organism evidence="3 4">
    <name type="scientific">Dreissena polymorpha</name>
    <name type="common">Zebra mussel</name>
    <name type="synonym">Mytilus polymorpha</name>
    <dbReference type="NCBI Taxonomy" id="45954"/>
    <lineage>
        <taxon>Eukaryota</taxon>
        <taxon>Metazoa</taxon>
        <taxon>Spiralia</taxon>
        <taxon>Lophotrochozoa</taxon>
        <taxon>Mollusca</taxon>
        <taxon>Bivalvia</taxon>
        <taxon>Autobranchia</taxon>
        <taxon>Heteroconchia</taxon>
        <taxon>Euheterodonta</taxon>
        <taxon>Imparidentia</taxon>
        <taxon>Neoheterodontei</taxon>
        <taxon>Myida</taxon>
        <taxon>Dreissenoidea</taxon>
        <taxon>Dreissenidae</taxon>
        <taxon>Dreissena</taxon>
    </lineage>
</organism>
<feature type="compositionally biased region" description="Basic and acidic residues" evidence="1">
    <location>
        <begin position="1"/>
        <end position="19"/>
    </location>
</feature>
<feature type="region of interest" description="Disordered" evidence="1">
    <location>
        <begin position="1"/>
        <end position="52"/>
    </location>
</feature>
<evidence type="ECO:0000256" key="1">
    <source>
        <dbReference type="SAM" id="MobiDB-lite"/>
    </source>
</evidence>
<comment type="caution">
    <text evidence="3">The sequence shown here is derived from an EMBL/GenBank/DDBJ whole genome shotgun (WGS) entry which is preliminary data.</text>
</comment>
<sequence length="52" mass="5953">MGFRAMREENGFKGHEGRKWVSGPLGKKMGFRSMREENGFQGHEGRKWVSGP</sequence>
<proteinExistence type="predicted"/>
<evidence type="ECO:0000313" key="4">
    <source>
        <dbReference type="Proteomes" id="UP000828390"/>
    </source>
</evidence>
<reference evidence="3" key="1">
    <citation type="journal article" date="2019" name="bioRxiv">
        <title>The Genome of the Zebra Mussel, Dreissena polymorpha: A Resource for Invasive Species Research.</title>
        <authorList>
            <person name="McCartney M.A."/>
            <person name="Auch B."/>
            <person name="Kono T."/>
            <person name="Mallez S."/>
            <person name="Zhang Y."/>
            <person name="Obille A."/>
            <person name="Becker A."/>
            <person name="Abrahante J.E."/>
            <person name="Garbe J."/>
            <person name="Badalamenti J.P."/>
            <person name="Herman A."/>
            <person name="Mangelson H."/>
            <person name="Liachko I."/>
            <person name="Sullivan S."/>
            <person name="Sone E.D."/>
            <person name="Koren S."/>
            <person name="Silverstein K.A.T."/>
            <person name="Beckman K.B."/>
            <person name="Gohl D.M."/>
        </authorList>
    </citation>
    <scope>NUCLEOTIDE SEQUENCE</scope>
    <source>
        <strain evidence="3">Duluth1</strain>
        <tissue evidence="3">Whole animal</tissue>
    </source>
</reference>
<feature type="compositionally biased region" description="Basic and acidic residues" evidence="1">
    <location>
        <begin position="33"/>
        <end position="52"/>
    </location>
</feature>
<dbReference type="EMBL" id="JAIWYP010000012">
    <property type="protein sequence ID" value="KAH3723731.1"/>
    <property type="molecule type" value="Genomic_DNA"/>
</dbReference>
<dbReference type="EMBL" id="JAIWYP010000012">
    <property type="protein sequence ID" value="KAH3723668.1"/>
    <property type="molecule type" value="Genomic_DNA"/>
</dbReference>
<reference evidence="3" key="2">
    <citation type="submission" date="2020-11" db="EMBL/GenBank/DDBJ databases">
        <authorList>
            <person name="McCartney M.A."/>
            <person name="Auch B."/>
            <person name="Kono T."/>
            <person name="Mallez S."/>
            <person name="Becker A."/>
            <person name="Gohl D.M."/>
            <person name="Silverstein K.A.T."/>
            <person name="Koren S."/>
            <person name="Bechman K.B."/>
            <person name="Herman A."/>
            <person name="Abrahante J.E."/>
            <person name="Garbe J."/>
        </authorList>
    </citation>
    <scope>NUCLEOTIDE SEQUENCE</scope>
    <source>
        <strain evidence="3">Duluth1</strain>
        <tissue evidence="3">Whole animal</tissue>
    </source>
</reference>
<dbReference type="Proteomes" id="UP000828390">
    <property type="component" value="Unassembled WGS sequence"/>
</dbReference>
<gene>
    <name evidence="2" type="ORF">DPMN_049462</name>
    <name evidence="3" type="ORF">DPMN_049525</name>
</gene>
<name>A0A9D4HM75_DREPO</name>
<keyword evidence="4" id="KW-1185">Reference proteome</keyword>
<accession>A0A9D4HM75</accession>